<feature type="region of interest" description="Disordered" evidence="17">
    <location>
        <begin position="370"/>
        <end position="469"/>
    </location>
</feature>
<keyword evidence="11 16" id="KW-0239">DNA-directed DNA polymerase</keyword>
<dbReference type="RefSeq" id="WP_253240187.1">
    <property type="nucleotide sequence ID" value="NZ_JAMYJR010000028.1"/>
</dbReference>
<evidence type="ECO:0000256" key="6">
    <source>
        <dbReference type="ARBA" id="ARBA00022695"/>
    </source>
</evidence>
<dbReference type="PROSITE" id="PS50173">
    <property type="entry name" value="UMUC"/>
    <property type="match status" value="1"/>
</dbReference>
<comment type="caution">
    <text evidence="19">The sequence shown here is derived from an EMBL/GenBank/DDBJ whole genome shotgun (WGS) entry which is preliminary data.</text>
</comment>
<feature type="domain" description="UmuC" evidence="18">
    <location>
        <begin position="11"/>
        <end position="196"/>
    </location>
</feature>
<feature type="compositionally biased region" description="Pro residues" evidence="17">
    <location>
        <begin position="389"/>
        <end position="398"/>
    </location>
</feature>
<evidence type="ECO:0000256" key="7">
    <source>
        <dbReference type="ARBA" id="ARBA00022705"/>
    </source>
</evidence>
<feature type="binding site" evidence="16">
    <location>
        <position position="15"/>
    </location>
    <ligand>
        <name>Mg(2+)</name>
        <dbReference type="ChEBI" id="CHEBI:18420"/>
    </ligand>
</feature>
<proteinExistence type="inferred from homology"/>
<evidence type="ECO:0000256" key="10">
    <source>
        <dbReference type="ARBA" id="ARBA00022842"/>
    </source>
</evidence>
<dbReference type="NCBIfam" id="NF002882">
    <property type="entry name" value="PRK03348.1"/>
    <property type="match status" value="1"/>
</dbReference>
<dbReference type="Gene3D" id="3.40.1170.60">
    <property type="match status" value="1"/>
</dbReference>
<protein>
    <recommendedName>
        <fullName evidence="16">DNA polymerase IV</fullName>
        <shortName evidence="16">Pol IV</shortName>
        <ecNumber evidence="16">2.7.7.7</ecNumber>
    </recommendedName>
</protein>
<sequence length="469" mass="49516">MSGGRRREASIAHVDLDAMFAAVEQRDKVSLRGRPVVVGGVAGRGVVATASYEARQFGARSAMPTAEARRRCPSGTAFLAPRFAAYRKTSEVVMAVLAELSPLVEQVSIDEAYLDLAAAGHHDLTVGGVTALAEQARREIAAATGGVTASIGIGTSKLVAKIGSDLNKPNGLTVVAPGDEQAVLHPLPVTRLPGVGPATAERLRRSGLHTIGDLARVDRSDLIDWFGQAHGAGLYRLARAEDDRAVVGEREAKSVSAEETFEFDLTDRGRLNHEIDLLATRVGSRLRAGGLSARTVTIKVRHHDFTTITRSATRAQPTDDPRLVAQFARTLLAEIDTSAGIRLLGVGATTLADFVQDDLFGSTVTATPDTFATSGAHHRPADHEEGSPPTAPGRPTPPAATDWRPGQDVRHDNHGSGWVWGSGRGVVTVRFEGPSTPPGPVRTFAVDDPALHPSDPPDWTNTPPVAAPA</sequence>
<keyword evidence="3 16" id="KW-0515">Mutator protein</keyword>
<keyword evidence="20" id="KW-1185">Reference proteome</keyword>
<dbReference type="CDD" id="cd03586">
    <property type="entry name" value="PolY_Pol_IV_kappa"/>
    <property type="match status" value="1"/>
</dbReference>
<evidence type="ECO:0000256" key="14">
    <source>
        <dbReference type="ARBA" id="ARBA00025589"/>
    </source>
</evidence>
<evidence type="ECO:0000259" key="18">
    <source>
        <dbReference type="PROSITE" id="PS50173"/>
    </source>
</evidence>
<dbReference type="GO" id="GO:0003887">
    <property type="term" value="F:DNA-directed DNA polymerase activity"/>
    <property type="evidence" value="ECO:0007669"/>
    <property type="project" value="UniProtKB-EC"/>
</dbReference>
<feature type="compositionally biased region" description="Basic and acidic residues" evidence="17">
    <location>
        <begin position="405"/>
        <end position="414"/>
    </location>
</feature>
<evidence type="ECO:0000256" key="9">
    <source>
        <dbReference type="ARBA" id="ARBA00022763"/>
    </source>
</evidence>
<evidence type="ECO:0000256" key="1">
    <source>
        <dbReference type="ARBA" id="ARBA00004496"/>
    </source>
</evidence>
<gene>
    <name evidence="16" type="primary">dinB</name>
    <name evidence="19" type="ORF">M1L60_26280</name>
</gene>
<dbReference type="InterPro" id="IPR050116">
    <property type="entry name" value="DNA_polymerase-Y"/>
</dbReference>
<keyword evidence="7 16" id="KW-0235">DNA replication</keyword>
<feature type="site" description="Substrate discrimination" evidence="16">
    <location>
        <position position="20"/>
    </location>
</feature>
<dbReference type="InterPro" id="IPR053848">
    <property type="entry name" value="IMS_HHH_1"/>
</dbReference>
<keyword evidence="6 16" id="KW-0548">Nucleotidyltransferase</keyword>
<evidence type="ECO:0000256" key="4">
    <source>
        <dbReference type="ARBA" id="ARBA00022490"/>
    </source>
</evidence>
<evidence type="ECO:0000256" key="11">
    <source>
        <dbReference type="ARBA" id="ARBA00022932"/>
    </source>
</evidence>
<evidence type="ECO:0000256" key="15">
    <source>
        <dbReference type="ARBA" id="ARBA00049244"/>
    </source>
</evidence>
<evidence type="ECO:0000256" key="8">
    <source>
        <dbReference type="ARBA" id="ARBA00022723"/>
    </source>
</evidence>
<evidence type="ECO:0000256" key="16">
    <source>
        <dbReference type="HAMAP-Rule" id="MF_01113"/>
    </source>
</evidence>
<dbReference type="Proteomes" id="UP001523369">
    <property type="component" value="Unassembled WGS sequence"/>
</dbReference>
<dbReference type="Pfam" id="PF00817">
    <property type="entry name" value="IMS"/>
    <property type="match status" value="1"/>
</dbReference>
<evidence type="ECO:0000313" key="20">
    <source>
        <dbReference type="Proteomes" id="UP001523369"/>
    </source>
</evidence>
<dbReference type="InterPro" id="IPR043502">
    <property type="entry name" value="DNA/RNA_pol_sf"/>
</dbReference>
<reference evidence="19 20" key="1">
    <citation type="submission" date="2022-06" db="EMBL/GenBank/DDBJ databases">
        <title>New Species of the Genus Actinoplanes, ActinopZanes ferrugineus.</title>
        <authorList>
            <person name="Ding P."/>
        </authorList>
    </citation>
    <scope>NUCLEOTIDE SEQUENCE [LARGE SCALE GENOMIC DNA]</scope>
    <source>
        <strain evidence="19 20">TRM88003</strain>
    </source>
</reference>
<dbReference type="InterPro" id="IPR043128">
    <property type="entry name" value="Rev_trsase/Diguanyl_cyclase"/>
</dbReference>
<dbReference type="Pfam" id="PF21999">
    <property type="entry name" value="IMS_HHH_1"/>
    <property type="match status" value="1"/>
</dbReference>
<keyword evidence="13 16" id="KW-0234">DNA repair</keyword>
<dbReference type="SUPFAM" id="SSF100879">
    <property type="entry name" value="Lesion bypass DNA polymerase (Y-family), little finger domain"/>
    <property type="match status" value="1"/>
</dbReference>
<evidence type="ECO:0000256" key="17">
    <source>
        <dbReference type="SAM" id="MobiDB-lite"/>
    </source>
</evidence>
<dbReference type="InterPro" id="IPR017961">
    <property type="entry name" value="DNA_pol_Y-fam_little_finger"/>
</dbReference>
<keyword evidence="8 16" id="KW-0479">Metal-binding</keyword>
<feature type="active site" evidence="16">
    <location>
        <position position="111"/>
    </location>
</feature>
<accession>A0ABT1DTD3</accession>
<evidence type="ECO:0000256" key="3">
    <source>
        <dbReference type="ARBA" id="ARBA00022457"/>
    </source>
</evidence>
<evidence type="ECO:0000256" key="12">
    <source>
        <dbReference type="ARBA" id="ARBA00023125"/>
    </source>
</evidence>
<feature type="binding site" evidence="16">
    <location>
        <position position="110"/>
    </location>
    <ligand>
        <name>Mg(2+)</name>
        <dbReference type="ChEBI" id="CHEBI:18420"/>
    </ligand>
</feature>
<evidence type="ECO:0000256" key="2">
    <source>
        <dbReference type="ARBA" id="ARBA00010945"/>
    </source>
</evidence>
<keyword evidence="9 16" id="KW-0227">DNA damage</keyword>
<dbReference type="PANTHER" id="PTHR11076">
    <property type="entry name" value="DNA REPAIR POLYMERASE UMUC / TRANSFERASE FAMILY MEMBER"/>
    <property type="match status" value="1"/>
</dbReference>
<evidence type="ECO:0000256" key="13">
    <source>
        <dbReference type="ARBA" id="ARBA00023204"/>
    </source>
</evidence>
<dbReference type="Gene3D" id="3.30.70.270">
    <property type="match status" value="1"/>
</dbReference>
<evidence type="ECO:0000256" key="5">
    <source>
        <dbReference type="ARBA" id="ARBA00022679"/>
    </source>
</evidence>
<comment type="cofactor">
    <cofactor evidence="16">
        <name>Mg(2+)</name>
        <dbReference type="ChEBI" id="CHEBI:18420"/>
    </cofactor>
    <text evidence="16">Binds 2 magnesium ions per subunit.</text>
</comment>
<keyword evidence="4 16" id="KW-0963">Cytoplasm</keyword>
<organism evidence="19 20">
    <name type="scientific">Paractinoplanes aksuensis</name>
    <dbReference type="NCBI Taxonomy" id="2939490"/>
    <lineage>
        <taxon>Bacteria</taxon>
        <taxon>Bacillati</taxon>
        <taxon>Actinomycetota</taxon>
        <taxon>Actinomycetes</taxon>
        <taxon>Micromonosporales</taxon>
        <taxon>Micromonosporaceae</taxon>
        <taxon>Paractinoplanes</taxon>
    </lineage>
</organism>
<keyword evidence="12 16" id="KW-0238">DNA-binding</keyword>
<comment type="similarity">
    <text evidence="2 16">Belongs to the DNA polymerase type-Y family.</text>
</comment>
<dbReference type="SUPFAM" id="SSF56672">
    <property type="entry name" value="DNA/RNA polymerases"/>
    <property type="match status" value="1"/>
</dbReference>
<keyword evidence="10 16" id="KW-0460">Magnesium</keyword>
<dbReference type="PANTHER" id="PTHR11076:SF33">
    <property type="entry name" value="DNA POLYMERASE KAPPA"/>
    <property type="match status" value="1"/>
</dbReference>
<dbReference type="Gene3D" id="3.30.1490.100">
    <property type="entry name" value="DNA polymerase, Y-family, little finger domain"/>
    <property type="match status" value="1"/>
</dbReference>
<dbReference type="InterPro" id="IPR036775">
    <property type="entry name" value="DNA_pol_Y-fam_lit_finger_sf"/>
</dbReference>
<name>A0ABT1DTD3_9ACTN</name>
<comment type="subcellular location">
    <subcellularLocation>
        <location evidence="1 16">Cytoplasm</location>
    </subcellularLocation>
</comment>
<dbReference type="Gene3D" id="1.10.150.20">
    <property type="entry name" value="5' to 3' exonuclease, C-terminal subdomain"/>
    <property type="match status" value="1"/>
</dbReference>
<keyword evidence="5 16" id="KW-0808">Transferase</keyword>
<dbReference type="Pfam" id="PF11799">
    <property type="entry name" value="IMS_C"/>
    <property type="match status" value="1"/>
</dbReference>
<dbReference type="EC" id="2.7.7.7" evidence="16"/>
<dbReference type="NCBIfam" id="NF002677">
    <property type="entry name" value="PRK02406.1"/>
    <property type="match status" value="1"/>
</dbReference>
<dbReference type="InterPro" id="IPR022880">
    <property type="entry name" value="DNApol_IV"/>
</dbReference>
<dbReference type="HAMAP" id="MF_01113">
    <property type="entry name" value="DNApol_IV"/>
    <property type="match status" value="1"/>
</dbReference>
<evidence type="ECO:0000313" key="19">
    <source>
        <dbReference type="EMBL" id="MCO8274113.1"/>
    </source>
</evidence>
<dbReference type="EMBL" id="JAMYJR010000028">
    <property type="protein sequence ID" value="MCO8274113.1"/>
    <property type="molecule type" value="Genomic_DNA"/>
</dbReference>
<dbReference type="InterPro" id="IPR001126">
    <property type="entry name" value="UmuC"/>
</dbReference>
<comment type="function">
    <text evidence="14 16">Poorly processive, error-prone DNA polymerase involved in untargeted mutagenesis. Copies undamaged DNA at stalled replication forks, which arise in vivo from mismatched or misaligned primer ends. These misaligned primers can be extended by PolIV. Exhibits no 3'-5' exonuclease (proofreading) activity. May be involved in translesional synthesis, in conjunction with the beta clamp from PolIII.</text>
</comment>
<comment type="subunit">
    <text evidence="16">Monomer.</text>
</comment>
<comment type="catalytic activity">
    <reaction evidence="15 16">
        <text>DNA(n) + a 2'-deoxyribonucleoside 5'-triphosphate = DNA(n+1) + diphosphate</text>
        <dbReference type="Rhea" id="RHEA:22508"/>
        <dbReference type="Rhea" id="RHEA-COMP:17339"/>
        <dbReference type="Rhea" id="RHEA-COMP:17340"/>
        <dbReference type="ChEBI" id="CHEBI:33019"/>
        <dbReference type="ChEBI" id="CHEBI:61560"/>
        <dbReference type="ChEBI" id="CHEBI:173112"/>
        <dbReference type="EC" id="2.7.7.7"/>
    </reaction>
</comment>